<dbReference type="EMBL" id="BPQB01000041">
    <property type="protein sequence ID" value="GJE94519.1"/>
    <property type="molecule type" value="Genomic_DNA"/>
</dbReference>
<evidence type="ECO:0000256" key="4">
    <source>
        <dbReference type="PIRSR" id="PIRSR601310-3"/>
    </source>
</evidence>
<dbReference type="InterPro" id="IPR011146">
    <property type="entry name" value="HIT-like"/>
</dbReference>
<dbReference type="Gene3D" id="3.30.428.10">
    <property type="entry name" value="HIT-like"/>
    <property type="match status" value="1"/>
</dbReference>
<protein>
    <submittedName>
        <fullName evidence="7">HIT-like protein</fullName>
    </submittedName>
</protein>
<dbReference type="PANTHER" id="PTHR12486:SF5">
    <property type="entry name" value="ADENOSINE 5'-MONOPHOSPHORAMIDASE HINT3"/>
    <property type="match status" value="1"/>
</dbReference>
<keyword evidence="1" id="KW-0547">Nucleotide-binding</keyword>
<dbReference type="AlphaFoldDB" id="A0A9P3GJ51"/>
<evidence type="ECO:0000313" key="7">
    <source>
        <dbReference type="EMBL" id="GJE94519.1"/>
    </source>
</evidence>
<sequence length="187" mass="20452">MLASAFGLFTSCTRAPRADEGSKRLTDEPSADAGSRVPTCVFCDVSREKGFDVVWEDDAFVAFADRSPAARHHMLVVPKRHVESVRTLVPSDASMVQRMAAAGHALLDARGVPAADRRLGFHIPPFNSVGHLHLHVQGLPYKNVWRRAKYPYVPGGAGRHKGWTWFAEVGQVQAILEDGGRVRVGPC</sequence>
<reference evidence="7 8" key="1">
    <citation type="submission" date="2021-08" db="EMBL/GenBank/DDBJ databases">
        <title>Draft Genome Sequence of Phanerochaete sordida strain YK-624.</title>
        <authorList>
            <person name="Mori T."/>
            <person name="Dohra H."/>
            <person name="Suzuki T."/>
            <person name="Kawagishi H."/>
            <person name="Hirai H."/>
        </authorList>
    </citation>
    <scope>NUCLEOTIDE SEQUENCE [LARGE SCALE GENOMIC DNA]</scope>
    <source>
        <strain evidence="7 8">YK-624</strain>
    </source>
</reference>
<dbReference type="PANTHER" id="PTHR12486">
    <property type="entry name" value="APRATAXIN-RELATED"/>
    <property type="match status" value="1"/>
</dbReference>
<dbReference type="Proteomes" id="UP000703269">
    <property type="component" value="Unassembled WGS sequence"/>
</dbReference>
<dbReference type="PRINTS" id="PR00332">
    <property type="entry name" value="HISTRIAD"/>
</dbReference>
<dbReference type="InterPro" id="IPR036265">
    <property type="entry name" value="HIT-like_sf"/>
</dbReference>
<name>A0A9P3GJ51_9APHY</name>
<dbReference type="Pfam" id="PF11969">
    <property type="entry name" value="DcpS_C"/>
    <property type="match status" value="1"/>
</dbReference>
<proteinExistence type="predicted"/>
<comment type="caution">
    <text evidence="7">The sequence shown here is derived from an EMBL/GenBank/DDBJ whole genome shotgun (WGS) entry which is preliminary data.</text>
</comment>
<gene>
    <name evidence="7" type="ORF">PsYK624_106890</name>
</gene>
<keyword evidence="8" id="KW-1185">Reference proteome</keyword>
<accession>A0A9P3GJ51</accession>
<dbReference type="InterPro" id="IPR001310">
    <property type="entry name" value="Histidine_triad_HIT"/>
</dbReference>
<evidence type="ECO:0000313" key="8">
    <source>
        <dbReference type="Proteomes" id="UP000703269"/>
    </source>
</evidence>
<dbReference type="SUPFAM" id="SSF54197">
    <property type="entry name" value="HIT-like"/>
    <property type="match status" value="1"/>
</dbReference>
<dbReference type="PROSITE" id="PS51084">
    <property type="entry name" value="HIT_2"/>
    <property type="match status" value="1"/>
</dbReference>
<dbReference type="GO" id="GO:0000166">
    <property type="term" value="F:nucleotide binding"/>
    <property type="evidence" value="ECO:0007669"/>
    <property type="project" value="UniProtKB-KW"/>
</dbReference>
<feature type="domain" description="HIT" evidence="6">
    <location>
        <begin position="41"/>
        <end position="146"/>
    </location>
</feature>
<evidence type="ECO:0000259" key="6">
    <source>
        <dbReference type="PROSITE" id="PS51084"/>
    </source>
</evidence>
<feature type="active site" description="Tele-AMP-histidine intermediate" evidence="3">
    <location>
        <position position="133"/>
    </location>
</feature>
<dbReference type="GO" id="GO:0016787">
    <property type="term" value="F:hydrolase activity"/>
    <property type="evidence" value="ECO:0007669"/>
    <property type="project" value="UniProtKB-KW"/>
</dbReference>
<evidence type="ECO:0000256" key="5">
    <source>
        <dbReference type="PROSITE-ProRule" id="PRU00464"/>
    </source>
</evidence>
<feature type="short sequence motif" description="Histidine triad motif" evidence="4 5">
    <location>
        <begin position="131"/>
        <end position="135"/>
    </location>
</feature>
<dbReference type="OrthoDB" id="1915375at2759"/>
<evidence type="ECO:0000256" key="3">
    <source>
        <dbReference type="PIRSR" id="PIRSR601310-1"/>
    </source>
</evidence>
<organism evidence="7 8">
    <name type="scientific">Phanerochaete sordida</name>
    <dbReference type="NCBI Taxonomy" id="48140"/>
    <lineage>
        <taxon>Eukaryota</taxon>
        <taxon>Fungi</taxon>
        <taxon>Dikarya</taxon>
        <taxon>Basidiomycota</taxon>
        <taxon>Agaricomycotina</taxon>
        <taxon>Agaricomycetes</taxon>
        <taxon>Polyporales</taxon>
        <taxon>Phanerochaetaceae</taxon>
        <taxon>Phanerochaete</taxon>
    </lineage>
</organism>
<keyword evidence="2" id="KW-0378">Hydrolase</keyword>
<evidence type="ECO:0000256" key="1">
    <source>
        <dbReference type="ARBA" id="ARBA00022741"/>
    </source>
</evidence>
<evidence type="ECO:0000256" key="2">
    <source>
        <dbReference type="ARBA" id="ARBA00022801"/>
    </source>
</evidence>